<name>A0A512N2H7_9HYPH</name>
<gene>
    <name evidence="4" type="ORF">RSO01_03450</name>
</gene>
<evidence type="ECO:0000313" key="5">
    <source>
        <dbReference type="Proteomes" id="UP000321058"/>
    </source>
</evidence>
<dbReference type="CDD" id="cd07302">
    <property type="entry name" value="CHD"/>
    <property type="match status" value="1"/>
</dbReference>
<dbReference type="GO" id="GO:0004016">
    <property type="term" value="F:adenylate cyclase activity"/>
    <property type="evidence" value="ECO:0007669"/>
    <property type="project" value="UniProtKB-ARBA"/>
</dbReference>
<accession>A0A512N2H7</accession>
<keyword evidence="5" id="KW-1185">Reference proteome</keyword>
<dbReference type="SMART" id="SM00044">
    <property type="entry name" value="CYCc"/>
    <property type="match status" value="1"/>
</dbReference>
<dbReference type="Gene3D" id="3.30.70.1230">
    <property type="entry name" value="Nucleotide cyclase"/>
    <property type="match status" value="1"/>
</dbReference>
<dbReference type="Pfam" id="PF00211">
    <property type="entry name" value="Guanylate_cyc"/>
    <property type="match status" value="1"/>
</dbReference>
<protein>
    <recommendedName>
        <fullName evidence="6">Adenylate/guanylate cyclase domain-containing protein</fullName>
    </recommendedName>
</protein>
<dbReference type="AlphaFoldDB" id="A0A512N2H7"/>
<keyword evidence="1" id="KW-0472">Membrane</keyword>
<dbReference type="InterPro" id="IPR001054">
    <property type="entry name" value="A/G_cyclase"/>
</dbReference>
<feature type="domain" description="Guanylate cyclase" evidence="2">
    <location>
        <begin position="400"/>
        <end position="532"/>
    </location>
</feature>
<evidence type="ECO:0008006" key="6">
    <source>
        <dbReference type="Google" id="ProtNLM"/>
    </source>
</evidence>
<feature type="transmembrane region" description="Helical" evidence="1">
    <location>
        <begin position="295"/>
        <end position="318"/>
    </location>
</feature>
<dbReference type="InterPro" id="IPR050697">
    <property type="entry name" value="Adenylyl/Guanylyl_Cyclase_3/4"/>
</dbReference>
<dbReference type="PROSITE" id="PS50885">
    <property type="entry name" value="HAMP"/>
    <property type="match status" value="1"/>
</dbReference>
<keyword evidence="1" id="KW-0812">Transmembrane</keyword>
<keyword evidence="1" id="KW-1133">Transmembrane helix</keyword>
<dbReference type="SMART" id="SM00304">
    <property type="entry name" value="HAMP"/>
    <property type="match status" value="1"/>
</dbReference>
<dbReference type="PROSITE" id="PS50125">
    <property type="entry name" value="GUANYLATE_CYCLASE_2"/>
    <property type="match status" value="1"/>
</dbReference>
<dbReference type="GO" id="GO:0035556">
    <property type="term" value="P:intracellular signal transduction"/>
    <property type="evidence" value="ECO:0007669"/>
    <property type="project" value="InterPro"/>
</dbReference>
<feature type="domain" description="HAMP" evidence="3">
    <location>
        <begin position="320"/>
        <end position="374"/>
    </location>
</feature>
<dbReference type="Gene3D" id="6.10.340.10">
    <property type="match status" value="1"/>
</dbReference>
<dbReference type="EMBL" id="BKAJ01000004">
    <property type="protein sequence ID" value="GEP53179.1"/>
    <property type="molecule type" value="Genomic_DNA"/>
</dbReference>
<evidence type="ECO:0000256" key="1">
    <source>
        <dbReference type="SAM" id="Phobius"/>
    </source>
</evidence>
<evidence type="ECO:0000313" key="4">
    <source>
        <dbReference type="EMBL" id="GEP53179.1"/>
    </source>
</evidence>
<evidence type="ECO:0000259" key="2">
    <source>
        <dbReference type="PROSITE" id="PS50125"/>
    </source>
</evidence>
<dbReference type="PANTHER" id="PTHR43081">
    <property type="entry name" value="ADENYLATE CYCLASE, TERMINAL-DIFFERENTIATION SPECIFIC-RELATED"/>
    <property type="match status" value="1"/>
</dbReference>
<dbReference type="CDD" id="cd18773">
    <property type="entry name" value="PDC1_HK_sensor"/>
    <property type="match status" value="1"/>
</dbReference>
<comment type="caution">
    <text evidence="4">The sequence shown here is derived from an EMBL/GenBank/DDBJ whole genome shotgun (WGS) entry which is preliminary data.</text>
</comment>
<dbReference type="Gene3D" id="3.30.450.20">
    <property type="entry name" value="PAS domain"/>
    <property type="match status" value="1"/>
</dbReference>
<dbReference type="InterPro" id="IPR003660">
    <property type="entry name" value="HAMP_dom"/>
</dbReference>
<dbReference type="PANTHER" id="PTHR43081:SF1">
    <property type="entry name" value="ADENYLATE CYCLASE, TERMINAL-DIFFERENTIATION SPECIFIC"/>
    <property type="match status" value="1"/>
</dbReference>
<sequence>MLVGLIFLAMVPVIGIAYYAAQSNFESSSRQLNEVMVDMIEQRLQAHVSPVRDQLAYISDAVAKGEIDFDNREQWKAFALGTLAAAPQAVGFVVIPVDGEPMRFTRTDRSVQLERRENLPFTDALFAQARNLNGPQWAEPQWSLVVGEPILPIIVPIRVRGQFRGVIGAAIGTSDLSRFLKSLELAGERKPFILAGRDKVLAHPWLGKEQGTVEQRARGRLSGLNEVNDPVLAAMWGPEPNEISWLNGGSTVSGHWNWVGDSSHGWIYRKIDEYQPASLIIGYHIAGRESAWARWIVRGILIAGAVLMLLTGIIAIMVGRRLSRPILALADAARAVERLELEKVPKLSDSKVRELNLANRAFERMARGLHLAATYLPRALVARLIAQQGALPPAEDRAITILFCDLEGYTAYSRGRPATETATYLNDLMARVGPAIEATGGTIDKYMGDGLMAFWGAPEPNAQHARAACLGALSIAHEVEAFNRERRFAGLAACRMRVGLHTGTVLVGNVGFAGRVDYTAIGEAVNVASRLEQFGRRAPRHGEVTIVASASCRTAALDGFLWLPLDGGPADVAADAVPLSLLRGRLDGLIEGGLIRDLRGEA</sequence>
<dbReference type="GO" id="GO:0009190">
    <property type="term" value="P:cyclic nucleotide biosynthetic process"/>
    <property type="evidence" value="ECO:0007669"/>
    <property type="project" value="InterPro"/>
</dbReference>
<reference evidence="4 5" key="1">
    <citation type="submission" date="2019-07" db="EMBL/GenBank/DDBJ databases">
        <title>Whole genome shotgun sequence of Reyranella soli NBRC 108950.</title>
        <authorList>
            <person name="Hosoyama A."/>
            <person name="Uohara A."/>
            <person name="Ohji S."/>
            <person name="Ichikawa N."/>
        </authorList>
    </citation>
    <scope>NUCLEOTIDE SEQUENCE [LARGE SCALE GENOMIC DNA]</scope>
    <source>
        <strain evidence="4 5">NBRC 108950</strain>
    </source>
</reference>
<proteinExistence type="predicted"/>
<dbReference type="Proteomes" id="UP000321058">
    <property type="component" value="Unassembled WGS sequence"/>
</dbReference>
<dbReference type="SUPFAM" id="SSF55073">
    <property type="entry name" value="Nucleotide cyclase"/>
    <property type="match status" value="1"/>
</dbReference>
<organism evidence="4 5">
    <name type="scientific">Reyranella soli</name>
    <dbReference type="NCBI Taxonomy" id="1230389"/>
    <lineage>
        <taxon>Bacteria</taxon>
        <taxon>Pseudomonadati</taxon>
        <taxon>Pseudomonadota</taxon>
        <taxon>Alphaproteobacteria</taxon>
        <taxon>Hyphomicrobiales</taxon>
        <taxon>Reyranellaceae</taxon>
        <taxon>Reyranella</taxon>
    </lineage>
</organism>
<dbReference type="GO" id="GO:0016020">
    <property type="term" value="C:membrane"/>
    <property type="evidence" value="ECO:0007669"/>
    <property type="project" value="InterPro"/>
</dbReference>
<dbReference type="InterPro" id="IPR029787">
    <property type="entry name" value="Nucleotide_cyclase"/>
</dbReference>
<evidence type="ECO:0000259" key="3">
    <source>
        <dbReference type="PROSITE" id="PS50885"/>
    </source>
</evidence>